<evidence type="ECO:0000313" key="1">
    <source>
        <dbReference type="EMBL" id="KZV51197.1"/>
    </source>
</evidence>
<accession>A0A2Z7CYV8</accession>
<proteinExistence type="predicted"/>
<gene>
    <name evidence="1" type="ORF">F511_43509</name>
</gene>
<protein>
    <submittedName>
        <fullName evidence="1">Uncharacterized protein</fullName>
    </submittedName>
</protein>
<dbReference type="Proteomes" id="UP000250235">
    <property type="component" value="Unassembled WGS sequence"/>
</dbReference>
<dbReference type="AlphaFoldDB" id="A0A2Z7CYV8"/>
<sequence length="62" mass="7448">MIRMEDVFIVDSLLECRYEARHLLMGETDDRHDVRLAEPVDYRSVVNKALRAEQDWKIIEEE</sequence>
<dbReference type="OrthoDB" id="1936908at2759"/>
<name>A0A2Z7CYV8_9LAMI</name>
<dbReference type="EMBL" id="KQ991952">
    <property type="protein sequence ID" value="KZV51197.1"/>
    <property type="molecule type" value="Genomic_DNA"/>
</dbReference>
<reference evidence="1 2" key="1">
    <citation type="journal article" date="2015" name="Proc. Natl. Acad. Sci. U.S.A.">
        <title>The resurrection genome of Boea hygrometrica: A blueprint for survival of dehydration.</title>
        <authorList>
            <person name="Xiao L."/>
            <person name="Yang G."/>
            <person name="Zhang L."/>
            <person name="Yang X."/>
            <person name="Zhao S."/>
            <person name="Ji Z."/>
            <person name="Zhou Q."/>
            <person name="Hu M."/>
            <person name="Wang Y."/>
            <person name="Chen M."/>
            <person name="Xu Y."/>
            <person name="Jin H."/>
            <person name="Xiao X."/>
            <person name="Hu G."/>
            <person name="Bao F."/>
            <person name="Hu Y."/>
            <person name="Wan P."/>
            <person name="Li L."/>
            <person name="Deng X."/>
            <person name="Kuang T."/>
            <person name="Xiang C."/>
            <person name="Zhu J.K."/>
            <person name="Oliver M.J."/>
            <person name="He Y."/>
        </authorList>
    </citation>
    <scope>NUCLEOTIDE SEQUENCE [LARGE SCALE GENOMIC DNA]</scope>
    <source>
        <strain evidence="2">cv. XS01</strain>
    </source>
</reference>
<evidence type="ECO:0000313" key="2">
    <source>
        <dbReference type="Proteomes" id="UP000250235"/>
    </source>
</evidence>
<organism evidence="1 2">
    <name type="scientific">Dorcoceras hygrometricum</name>
    <dbReference type="NCBI Taxonomy" id="472368"/>
    <lineage>
        <taxon>Eukaryota</taxon>
        <taxon>Viridiplantae</taxon>
        <taxon>Streptophyta</taxon>
        <taxon>Embryophyta</taxon>
        <taxon>Tracheophyta</taxon>
        <taxon>Spermatophyta</taxon>
        <taxon>Magnoliopsida</taxon>
        <taxon>eudicotyledons</taxon>
        <taxon>Gunneridae</taxon>
        <taxon>Pentapetalae</taxon>
        <taxon>asterids</taxon>
        <taxon>lamiids</taxon>
        <taxon>Lamiales</taxon>
        <taxon>Gesneriaceae</taxon>
        <taxon>Didymocarpoideae</taxon>
        <taxon>Trichosporeae</taxon>
        <taxon>Loxocarpinae</taxon>
        <taxon>Dorcoceras</taxon>
    </lineage>
</organism>
<keyword evidence="2" id="KW-1185">Reference proteome</keyword>